<protein>
    <submittedName>
        <fullName evidence="1">Uncharacterized protein</fullName>
    </submittedName>
</protein>
<name>A0AAN9LVQ6_CANGL</name>
<dbReference type="Proteomes" id="UP001367508">
    <property type="component" value="Unassembled WGS sequence"/>
</dbReference>
<accession>A0AAN9LVQ6</accession>
<dbReference type="EMBL" id="JAYMYQ010000004">
    <property type="protein sequence ID" value="KAK7340948.1"/>
    <property type="molecule type" value="Genomic_DNA"/>
</dbReference>
<reference evidence="1 2" key="1">
    <citation type="submission" date="2024-01" db="EMBL/GenBank/DDBJ databases">
        <title>The genomes of 5 underutilized Papilionoideae crops provide insights into root nodulation and disease resistanc.</title>
        <authorList>
            <person name="Jiang F."/>
        </authorList>
    </citation>
    <scope>NUCLEOTIDE SEQUENCE [LARGE SCALE GENOMIC DNA]</scope>
    <source>
        <strain evidence="1">LVBAO_FW01</strain>
        <tissue evidence="1">Leaves</tissue>
    </source>
</reference>
<sequence>MVKVNGVKTIMAFEEFLPQGCQGSAPFAKNMKATFGMTLEKSTIFETIVALRNNSWSVMLCMRHIFKEVLIELDFVLRDEEENTFNSGGGDATEGDHGGRVSDNQCNFGNGGGSNVVVIGVVKGYRMALRDTWDFSTPYVLVLNLSVTKRKKEGYEGTDFVLNLKHCVNRVSRKRSPRRFAM</sequence>
<evidence type="ECO:0000313" key="1">
    <source>
        <dbReference type="EMBL" id="KAK7340948.1"/>
    </source>
</evidence>
<gene>
    <name evidence="1" type="ORF">VNO77_21666</name>
</gene>
<evidence type="ECO:0000313" key="2">
    <source>
        <dbReference type="Proteomes" id="UP001367508"/>
    </source>
</evidence>
<proteinExistence type="predicted"/>
<dbReference type="AlphaFoldDB" id="A0AAN9LVQ6"/>
<comment type="caution">
    <text evidence="1">The sequence shown here is derived from an EMBL/GenBank/DDBJ whole genome shotgun (WGS) entry which is preliminary data.</text>
</comment>
<keyword evidence="2" id="KW-1185">Reference proteome</keyword>
<organism evidence="1 2">
    <name type="scientific">Canavalia gladiata</name>
    <name type="common">Sword bean</name>
    <name type="synonym">Dolichos gladiatus</name>
    <dbReference type="NCBI Taxonomy" id="3824"/>
    <lineage>
        <taxon>Eukaryota</taxon>
        <taxon>Viridiplantae</taxon>
        <taxon>Streptophyta</taxon>
        <taxon>Embryophyta</taxon>
        <taxon>Tracheophyta</taxon>
        <taxon>Spermatophyta</taxon>
        <taxon>Magnoliopsida</taxon>
        <taxon>eudicotyledons</taxon>
        <taxon>Gunneridae</taxon>
        <taxon>Pentapetalae</taxon>
        <taxon>rosids</taxon>
        <taxon>fabids</taxon>
        <taxon>Fabales</taxon>
        <taxon>Fabaceae</taxon>
        <taxon>Papilionoideae</taxon>
        <taxon>50 kb inversion clade</taxon>
        <taxon>NPAAA clade</taxon>
        <taxon>indigoferoid/millettioid clade</taxon>
        <taxon>Phaseoleae</taxon>
        <taxon>Canavalia</taxon>
    </lineage>
</organism>